<comment type="caution">
    <text evidence="1">The sequence shown here is derived from an EMBL/GenBank/DDBJ whole genome shotgun (WGS) entry which is preliminary data.</text>
</comment>
<name>X0SWM2_9ZZZZ</name>
<organism evidence="1">
    <name type="scientific">marine sediment metagenome</name>
    <dbReference type="NCBI Taxonomy" id="412755"/>
    <lineage>
        <taxon>unclassified sequences</taxon>
        <taxon>metagenomes</taxon>
        <taxon>ecological metagenomes</taxon>
    </lineage>
</organism>
<protein>
    <submittedName>
        <fullName evidence="1">Uncharacterized protein</fullName>
    </submittedName>
</protein>
<dbReference type="EMBL" id="BARS01007676">
    <property type="protein sequence ID" value="GAF68205.1"/>
    <property type="molecule type" value="Genomic_DNA"/>
</dbReference>
<dbReference type="AlphaFoldDB" id="X0SWM2"/>
<reference evidence="1" key="1">
    <citation type="journal article" date="2014" name="Front. Microbiol.">
        <title>High frequency of phylogenetically diverse reductive dehalogenase-homologous genes in deep subseafloor sedimentary metagenomes.</title>
        <authorList>
            <person name="Kawai M."/>
            <person name="Futagami T."/>
            <person name="Toyoda A."/>
            <person name="Takaki Y."/>
            <person name="Nishi S."/>
            <person name="Hori S."/>
            <person name="Arai W."/>
            <person name="Tsubouchi T."/>
            <person name="Morono Y."/>
            <person name="Uchiyama I."/>
            <person name="Ito T."/>
            <person name="Fujiyama A."/>
            <person name="Inagaki F."/>
            <person name="Takami H."/>
        </authorList>
    </citation>
    <scope>NUCLEOTIDE SEQUENCE</scope>
    <source>
        <strain evidence="1">Expedition CK06-06</strain>
    </source>
</reference>
<gene>
    <name evidence="1" type="ORF">S01H1_14735</name>
</gene>
<proteinExistence type="predicted"/>
<feature type="non-terminal residue" evidence="1">
    <location>
        <position position="1"/>
    </location>
</feature>
<evidence type="ECO:0000313" key="1">
    <source>
        <dbReference type="EMBL" id="GAF68205.1"/>
    </source>
</evidence>
<sequence length="73" mass="8485">KIEVAIDICQMINPKSSAIFIDGWEKLDSENRDKFFETALTRDLQLIATEVKDTKKPKLIKEENLHKLPNNEE</sequence>
<accession>X0SWM2</accession>